<dbReference type="Pfam" id="PF04402">
    <property type="entry name" value="SIMPL"/>
    <property type="match status" value="1"/>
</dbReference>
<proteinExistence type="predicted"/>
<dbReference type="InterPro" id="IPR007497">
    <property type="entry name" value="SIMPL/DUF541"/>
</dbReference>
<dbReference type="PANTHER" id="PTHR34387">
    <property type="entry name" value="SLR1258 PROTEIN"/>
    <property type="match status" value="1"/>
</dbReference>
<gene>
    <name evidence="1" type="ORF">AB3N04_02640</name>
</gene>
<evidence type="ECO:0000313" key="1">
    <source>
        <dbReference type="EMBL" id="XDI37233.1"/>
    </source>
</evidence>
<dbReference type="PANTHER" id="PTHR34387:SF1">
    <property type="entry name" value="PERIPLASMIC IMMUNOGENIC PROTEIN"/>
    <property type="match status" value="1"/>
</dbReference>
<sequence>MTDQQIITVTGEGVVQVVPDRAQLTLGVVTEDTTVSNAQQKNNELITEIISALNTLGIPEDQIKTVTYRIEPRYDFIDGQQQFRAYEVTHMVQVNVEDLTQTGAVVDAAVENGANMVTSIQFTVADPTNLYHEALQLALEDARGKANAMTDTLNVSLVETPVKVIERSVGGPVRFYDGAMLSSAATPIQPGSISIQASVEVIYSFQ</sequence>
<organism evidence="1">
    <name type="scientific">Alkalihalophilus sp. As8PL</name>
    <dbReference type="NCBI Taxonomy" id="3237103"/>
    <lineage>
        <taxon>Bacteria</taxon>
        <taxon>Bacillati</taxon>
        <taxon>Bacillota</taxon>
        <taxon>Bacilli</taxon>
        <taxon>Bacillales</taxon>
        <taxon>Bacillaceae</taxon>
        <taxon>Alkalihalophilus</taxon>
    </lineage>
</organism>
<dbReference type="AlphaFoldDB" id="A0AB39BTV3"/>
<reference evidence="1" key="1">
    <citation type="submission" date="2024-07" db="EMBL/GenBank/DDBJ databases">
        <title>Identification and characteristics of an arsenic-resistant bacterial isolate, which belongs to a novel species.</title>
        <authorList>
            <person name="Juszczyk A."/>
            <person name="Kowalczyk A."/>
            <person name="Was K."/>
            <person name="Kosowicz W."/>
            <person name="Budzyn A."/>
            <person name="Latowski D."/>
        </authorList>
    </citation>
    <scope>NUCLEOTIDE SEQUENCE</scope>
    <source>
        <strain evidence="1">As8PL</strain>
    </source>
</reference>
<dbReference type="InterPro" id="IPR052022">
    <property type="entry name" value="26kDa_periplasmic_antigen"/>
</dbReference>
<dbReference type="Gene3D" id="3.30.110.170">
    <property type="entry name" value="Protein of unknown function (DUF541), domain 1"/>
    <property type="match status" value="1"/>
</dbReference>
<accession>A0AB39BTV3</accession>
<name>A0AB39BTV3_9BACI</name>
<dbReference type="RefSeq" id="WP_368504598.1">
    <property type="nucleotide sequence ID" value="NZ_CP162551.1"/>
</dbReference>
<dbReference type="Gene3D" id="3.30.70.2970">
    <property type="entry name" value="Protein of unknown function (DUF541), domain 2"/>
    <property type="match status" value="1"/>
</dbReference>
<dbReference type="GO" id="GO:0006974">
    <property type="term" value="P:DNA damage response"/>
    <property type="evidence" value="ECO:0007669"/>
    <property type="project" value="TreeGrafter"/>
</dbReference>
<protein>
    <submittedName>
        <fullName evidence="1">SIMPL domain-containing protein</fullName>
    </submittedName>
</protein>
<dbReference type="EMBL" id="CP162551">
    <property type="protein sequence ID" value="XDI37233.1"/>
    <property type="molecule type" value="Genomic_DNA"/>
</dbReference>